<keyword evidence="2" id="KW-0143">Chaperone</keyword>
<accession>A0A158GDK1</accession>
<reference evidence="4 5" key="1">
    <citation type="submission" date="2016-01" db="EMBL/GenBank/DDBJ databases">
        <authorList>
            <person name="Oliw E.H."/>
        </authorList>
    </citation>
    <scope>NUCLEOTIDE SEQUENCE [LARGE SCALE GENOMIC DNA]</scope>
    <source>
        <strain evidence="4">LMG 22029</strain>
    </source>
</reference>
<dbReference type="Gene3D" id="3.30.1220.10">
    <property type="entry name" value="CobW-like, C-terminal domain"/>
    <property type="match status" value="1"/>
</dbReference>
<dbReference type="RefSeq" id="WP_244164051.1">
    <property type="nucleotide sequence ID" value="NZ_FCOC02000006.1"/>
</dbReference>
<sequence length="178" mass="19627">MLTAPNPAAQVLVRGNVSHAQGIGGHSGRALLDMLFASASLTDLVMRMGRVCRHAVVDGGPLAHREEQAPSINSFCMQIDSPLDWHVFTLWFTLLLNRHGHKILRVKGLLDIANSDRPAVLHTVQHLVHLMLHLQAWPQADEASQRCSRLVFITEGLGLNAVEASYAPFRNHLEDTGH</sequence>
<dbReference type="InterPro" id="IPR011629">
    <property type="entry name" value="CobW-like_C"/>
</dbReference>
<evidence type="ECO:0000313" key="5">
    <source>
        <dbReference type="Proteomes" id="UP000054893"/>
    </source>
</evidence>
<proteinExistence type="predicted"/>
<dbReference type="PANTHER" id="PTHR13748">
    <property type="entry name" value="COBW-RELATED"/>
    <property type="match status" value="1"/>
</dbReference>
<name>A0A158GDK1_CABSO</name>
<gene>
    <name evidence="4" type="ORF">AWB64_02595</name>
</gene>
<dbReference type="InterPro" id="IPR051316">
    <property type="entry name" value="Zinc-reg_GTPase_activator"/>
</dbReference>
<evidence type="ECO:0000313" key="4">
    <source>
        <dbReference type="EMBL" id="SAL29921.1"/>
    </source>
</evidence>
<dbReference type="PANTHER" id="PTHR13748:SF62">
    <property type="entry name" value="COBW DOMAIN-CONTAINING PROTEIN"/>
    <property type="match status" value="1"/>
</dbReference>
<keyword evidence="1" id="KW-0547">Nucleotide-binding</keyword>
<feature type="domain" description="CobW C-terminal" evidence="3">
    <location>
        <begin position="72"/>
        <end position="170"/>
    </location>
</feature>
<dbReference type="AlphaFoldDB" id="A0A158GDK1"/>
<evidence type="ECO:0000256" key="1">
    <source>
        <dbReference type="ARBA" id="ARBA00022741"/>
    </source>
</evidence>
<dbReference type="EMBL" id="FCOC02000006">
    <property type="protein sequence ID" value="SAL29921.1"/>
    <property type="molecule type" value="Genomic_DNA"/>
</dbReference>
<dbReference type="SMART" id="SM00833">
    <property type="entry name" value="CobW_C"/>
    <property type="match status" value="1"/>
</dbReference>
<evidence type="ECO:0000256" key="2">
    <source>
        <dbReference type="ARBA" id="ARBA00023186"/>
    </source>
</evidence>
<evidence type="ECO:0000259" key="3">
    <source>
        <dbReference type="SMART" id="SM00833"/>
    </source>
</evidence>
<organism evidence="4 5">
    <name type="scientific">Caballeronia sordidicola</name>
    <name type="common">Burkholderia sordidicola</name>
    <dbReference type="NCBI Taxonomy" id="196367"/>
    <lineage>
        <taxon>Bacteria</taxon>
        <taxon>Pseudomonadati</taxon>
        <taxon>Pseudomonadota</taxon>
        <taxon>Betaproteobacteria</taxon>
        <taxon>Burkholderiales</taxon>
        <taxon>Burkholderiaceae</taxon>
        <taxon>Caballeronia</taxon>
    </lineage>
</organism>
<dbReference type="InterPro" id="IPR036627">
    <property type="entry name" value="CobW-likC_sf"/>
</dbReference>
<dbReference type="GO" id="GO:0005737">
    <property type="term" value="C:cytoplasm"/>
    <property type="evidence" value="ECO:0007669"/>
    <property type="project" value="TreeGrafter"/>
</dbReference>
<dbReference type="SUPFAM" id="SSF90002">
    <property type="entry name" value="Hypothetical protein YjiA, C-terminal domain"/>
    <property type="match status" value="1"/>
</dbReference>
<dbReference type="GO" id="GO:0000166">
    <property type="term" value="F:nucleotide binding"/>
    <property type="evidence" value="ECO:0007669"/>
    <property type="project" value="UniProtKB-KW"/>
</dbReference>
<dbReference type="Proteomes" id="UP000054893">
    <property type="component" value="Unassembled WGS sequence"/>
</dbReference>
<protein>
    <recommendedName>
        <fullName evidence="3">CobW C-terminal domain-containing protein</fullName>
    </recommendedName>
</protein>
<dbReference type="Pfam" id="PF07683">
    <property type="entry name" value="CobW_C"/>
    <property type="match status" value="1"/>
</dbReference>